<name>H2XSS0_CIOIN</name>
<dbReference type="InterPro" id="IPR020189">
    <property type="entry name" value="IF5A_C"/>
</dbReference>
<dbReference type="Gene3D" id="2.30.30.30">
    <property type="match status" value="1"/>
</dbReference>
<proteinExistence type="predicted"/>
<dbReference type="InterPro" id="IPR008991">
    <property type="entry name" value="Translation_prot_SH3-like_sf"/>
</dbReference>
<evidence type="ECO:0000256" key="1">
    <source>
        <dbReference type="ARBA" id="ARBA00004397"/>
    </source>
</evidence>
<feature type="domain" description="Translation initiation factor 5A C-terminal" evidence="2">
    <location>
        <begin position="26"/>
        <end position="94"/>
    </location>
</feature>
<dbReference type="PANTHER" id="PTHR11673">
    <property type="entry name" value="TRANSLATION INITIATION FACTOR 5A FAMILY MEMBER"/>
    <property type="match status" value="1"/>
</dbReference>
<dbReference type="Gene3D" id="2.40.50.140">
    <property type="entry name" value="Nucleic acid-binding proteins"/>
    <property type="match status" value="1"/>
</dbReference>
<dbReference type="AlphaFoldDB" id="H2XSS0"/>
<reference evidence="3" key="2">
    <citation type="journal article" date="2008" name="Genome Biol.">
        <title>Improved genome assembly and evidence-based global gene model set for the chordate Ciona intestinalis: new insight into intron and operon populations.</title>
        <authorList>
            <person name="Satou Y."/>
            <person name="Mineta K."/>
            <person name="Ogasawara M."/>
            <person name="Sasakura Y."/>
            <person name="Shoguchi E."/>
            <person name="Ueno K."/>
            <person name="Yamada L."/>
            <person name="Matsumoto J."/>
            <person name="Wasserscheid J."/>
            <person name="Dewar K."/>
            <person name="Wiley G.B."/>
            <person name="Macmil S.L."/>
            <person name="Roe B.A."/>
            <person name="Zeller R.W."/>
            <person name="Hastings K.E."/>
            <person name="Lemaire P."/>
            <person name="Lindquist E."/>
            <person name="Endo T."/>
            <person name="Hotta K."/>
            <person name="Inaba K."/>
        </authorList>
    </citation>
    <scope>NUCLEOTIDE SEQUENCE [LARGE SCALE GENOMIC DNA]</scope>
    <source>
        <strain evidence="3">wild type</strain>
    </source>
</reference>
<protein>
    <recommendedName>
        <fullName evidence="2">Translation initiation factor 5A C-terminal domain-containing protein</fullName>
    </recommendedName>
</protein>
<reference evidence="3" key="4">
    <citation type="submission" date="2025-09" db="UniProtKB">
        <authorList>
            <consortium name="Ensembl"/>
        </authorList>
    </citation>
    <scope>IDENTIFICATION</scope>
</reference>
<dbReference type="GO" id="GO:0045905">
    <property type="term" value="P:positive regulation of translational termination"/>
    <property type="evidence" value="ECO:0007669"/>
    <property type="project" value="InterPro"/>
</dbReference>
<dbReference type="GO" id="GO:0043022">
    <property type="term" value="F:ribosome binding"/>
    <property type="evidence" value="ECO:0007669"/>
    <property type="project" value="InterPro"/>
</dbReference>
<dbReference type="HOGENOM" id="CLU_102600_2_0_1"/>
<dbReference type="InParanoid" id="H2XSS0"/>
<dbReference type="SMART" id="SM01376">
    <property type="entry name" value="eIF-5a"/>
    <property type="match status" value="1"/>
</dbReference>
<evidence type="ECO:0000259" key="2">
    <source>
        <dbReference type="SMART" id="SM01376"/>
    </source>
</evidence>
<dbReference type="GO" id="GO:0005789">
    <property type="term" value="C:endoplasmic reticulum membrane"/>
    <property type="evidence" value="ECO:0007669"/>
    <property type="project" value="UniProtKB-SubCell"/>
</dbReference>
<dbReference type="GO" id="GO:0045901">
    <property type="term" value="P:positive regulation of translational elongation"/>
    <property type="evidence" value="ECO:0007669"/>
    <property type="project" value="InterPro"/>
</dbReference>
<dbReference type="SUPFAM" id="SSF50249">
    <property type="entry name" value="Nucleic acid-binding proteins"/>
    <property type="match status" value="1"/>
</dbReference>
<dbReference type="GO" id="GO:0003746">
    <property type="term" value="F:translation elongation factor activity"/>
    <property type="evidence" value="ECO:0007669"/>
    <property type="project" value="InterPro"/>
</dbReference>
<dbReference type="EMBL" id="EAAA01002278">
    <property type="status" value="NOT_ANNOTATED_CDS"/>
    <property type="molecule type" value="Genomic_DNA"/>
</dbReference>
<dbReference type="GeneTree" id="ENSGT00390000003738"/>
<dbReference type="GO" id="GO:0003723">
    <property type="term" value="F:RNA binding"/>
    <property type="evidence" value="ECO:0007669"/>
    <property type="project" value="InterPro"/>
</dbReference>
<dbReference type="InterPro" id="IPR014722">
    <property type="entry name" value="Rib_uL2_dom2"/>
</dbReference>
<dbReference type="SUPFAM" id="SSF50104">
    <property type="entry name" value="Translation proteins SH3-like domain"/>
    <property type="match status" value="1"/>
</dbReference>
<reference evidence="3" key="3">
    <citation type="submission" date="2025-08" db="UniProtKB">
        <authorList>
            <consortium name="Ensembl"/>
        </authorList>
    </citation>
    <scope>IDENTIFICATION</scope>
</reference>
<dbReference type="Proteomes" id="UP000008144">
    <property type="component" value="Chromosome 6"/>
</dbReference>
<sequence>MVGIDIFDSKKYEDISPSTHNMQVPNIKRTEVQVVDVDVADQQVTIMEEDGDTRELKVEEKPMLDSIHKIIESGSDCYITILAALGREKVITAKEKNDD</sequence>
<dbReference type="Ensembl" id="ENSCINT00000036793.1">
    <property type="protein sequence ID" value="ENSCINP00000032704.1"/>
    <property type="gene ID" value="ENSCING00000025064.1"/>
</dbReference>
<organism evidence="3 4">
    <name type="scientific">Ciona intestinalis</name>
    <name type="common">Transparent sea squirt</name>
    <name type="synonym">Ascidia intestinalis</name>
    <dbReference type="NCBI Taxonomy" id="7719"/>
    <lineage>
        <taxon>Eukaryota</taxon>
        <taxon>Metazoa</taxon>
        <taxon>Chordata</taxon>
        <taxon>Tunicata</taxon>
        <taxon>Ascidiacea</taxon>
        <taxon>Phlebobranchia</taxon>
        <taxon>Cionidae</taxon>
        <taxon>Ciona</taxon>
    </lineage>
</organism>
<dbReference type="Pfam" id="PF01287">
    <property type="entry name" value="eIF-5a"/>
    <property type="match status" value="1"/>
</dbReference>
<reference evidence="4" key="1">
    <citation type="journal article" date="2002" name="Science">
        <title>The draft genome of Ciona intestinalis: insights into chordate and vertebrate origins.</title>
        <authorList>
            <person name="Dehal P."/>
            <person name="Satou Y."/>
            <person name="Campbell R.K."/>
            <person name="Chapman J."/>
            <person name="Degnan B."/>
            <person name="De Tomaso A."/>
            <person name="Davidson B."/>
            <person name="Di Gregorio A."/>
            <person name="Gelpke M."/>
            <person name="Goodstein D.M."/>
            <person name="Harafuji N."/>
            <person name="Hastings K.E."/>
            <person name="Ho I."/>
            <person name="Hotta K."/>
            <person name="Huang W."/>
            <person name="Kawashima T."/>
            <person name="Lemaire P."/>
            <person name="Martinez D."/>
            <person name="Meinertzhagen I.A."/>
            <person name="Necula S."/>
            <person name="Nonaka M."/>
            <person name="Putnam N."/>
            <person name="Rash S."/>
            <person name="Saiga H."/>
            <person name="Satake M."/>
            <person name="Terry A."/>
            <person name="Yamada L."/>
            <person name="Wang H.G."/>
            <person name="Awazu S."/>
            <person name="Azumi K."/>
            <person name="Boore J."/>
            <person name="Branno M."/>
            <person name="Chin-Bow S."/>
            <person name="DeSantis R."/>
            <person name="Doyle S."/>
            <person name="Francino P."/>
            <person name="Keys D.N."/>
            <person name="Haga S."/>
            <person name="Hayashi H."/>
            <person name="Hino K."/>
            <person name="Imai K.S."/>
            <person name="Inaba K."/>
            <person name="Kano S."/>
            <person name="Kobayashi K."/>
            <person name="Kobayashi M."/>
            <person name="Lee B.I."/>
            <person name="Makabe K.W."/>
            <person name="Manohar C."/>
            <person name="Matassi G."/>
            <person name="Medina M."/>
            <person name="Mochizuki Y."/>
            <person name="Mount S."/>
            <person name="Morishita T."/>
            <person name="Miura S."/>
            <person name="Nakayama A."/>
            <person name="Nishizaka S."/>
            <person name="Nomoto H."/>
            <person name="Ohta F."/>
            <person name="Oishi K."/>
            <person name="Rigoutsos I."/>
            <person name="Sano M."/>
            <person name="Sasaki A."/>
            <person name="Sasakura Y."/>
            <person name="Shoguchi E."/>
            <person name="Shin-i T."/>
            <person name="Spagnuolo A."/>
            <person name="Stainier D."/>
            <person name="Suzuki M.M."/>
            <person name="Tassy O."/>
            <person name="Takatori N."/>
            <person name="Tokuoka M."/>
            <person name="Yagi K."/>
            <person name="Yoshizaki F."/>
            <person name="Wada S."/>
            <person name="Zhang C."/>
            <person name="Hyatt P.D."/>
            <person name="Larimer F."/>
            <person name="Detter C."/>
            <person name="Doggett N."/>
            <person name="Glavina T."/>
            <person name="Hawkins T."/>
            <person name="Richardson P."/>
            <person name="Lucas S."/>
            <person name="Kohara Y."/>
            <person name="Levine M."/>
            <person name="Satoh N."/>
            <person name="Rokhsar D.S."/>
        </authorList>
    </citation>
    <scope>NUCLEOTIDE SEQUENCE [LARGE SCALE GENOMIC DNA]</scope>
</reference>
<comment type="subcellular location">
    <subcellularLocation>
        <location evidence="1">Endoplasmic reticulum membrane</location>
        <topology evidence="1">Peripheral membrane protein</topology>
        <orientation evidence="1">Cytoplasmic side</orientation>
    </subcellularLocation>
</comment>
<dbReference type="InterPro" id="IPR001884">
    <property type="entry name" value="IF5A-like"/>
</dbReference>
<dbReference type="InterPro" id="IPR012340">
    <property type="entry name" value="NA-bd_OB-fold"/>
</dbReference>
<dbReference type="STRING" id="7719.ENSCINP00000032704"/>
<evidence type="ECO:0000313" key="4">
    <source>
        <dbReference type="Proteomes" id="UP000008144"/>
    </source>
</evidence>
<evidence type="ECO:0000313" key="3">
    <source>
        <dbReference type="Ensembl" id="ENSCINP00000032704.1"/>
    </source>
</evidence>
<keyword evidence="4" id="KW-1185">Reference proteome</keyword>
<dbReference type="FunCoup" id="H2XSS0">
    <property type="interactions" value="515"/>
</dbReference>
<accession>H2XSS0</accession>
<dbReference type="OMA" id="MCAMNEE"/>